<reference evidence="3" key="2">
    <citation type="journal article" date="2021" name="Front. Microbiol.">
        <title>Comprehensive Comparative Genomics and Phenotyping of Methylobacterium Species.</title>
        <authorList>
            <person name="Alessa O."/>
            <person name="Ogura Y."/>
            <person name="Fujitani Y."/>
            <person name="Takami H."/>
            <person name="Hayashi T."/>
            <person name="Sahin N."/>
            <person name="Tani A."/>
        </authorList>
    </citation>
    <scope>NUCLEOTIDE SEQUENCE</scope>
    <source>
        <strain evidence="3">DSM 22415</strain>
    </source>
</reference>
<dbReference type="InterPro" id="IPR029052">
    <property type="entry name" value="Metallo-depent_PP-like"/>
</dbReference>
<name>A0A564G4K7_9HYPH</name>
<evidence type="ECO:0000259" key="2">
    <source>
        <dbReference type="Pfam" id="PF12850"/>
    </source>
</evidence>
<dbReference type="EMBL" id="BPQI01000182">
    <property type="protein sequence ID" value="GJD59021.1"/>
    <property type="molecule type" value="Genomic_DNA"/>
</dbReference>
<dbReference type="SUPFAM" id="SSF56300">
    <property type="entry name" value="Metallo-dependent phosphatases"/>
    <property type="match status" value="1"/>
</dbReference>
<organism evidence="4 5">
    <name type="scientific">Methylobacterium dankookense</name>
    <dbReference type="NCBI Taxonomy" id="560405"/>
    <lineage>
        <taxon>Bacteria</taxon>
        <taxon>Pseudomonadati</taxon>
        <taxon>Pseudomonadota</taxon>
        <taxon>Alphaproteobacteria</taxon>
        <taxon>Hyphomicrobiales</taxon>
        <taxon>Methylobacteriaceae</taxon>
        <taxon>Methylobacterium</taxon>
    </lineage>
</organism>
<dbReference type="Proteomes" id="UP000401717">
    <property type="component" value="Unassembled WGS sequence"/>
</dbReference>
<keyword evidence="6" id="KW-1185">Reference proteome</keyword>
<sequence>MARRSIFFTADTHFWHEGIIGMCKRPFASVRDMNRTLIELWNARVGKDDTVWHLGDFALGANPAEAASIFAALNGSKRLVKGNHDDAATLALPWAGPVEQLVEMAVDGARVVACHYPLRAWRGSFGRTIQLFGHTHDLLPPSSLFCDVGVDSWAYAPVTIAEIKSKLAGVTEEPEERRMARLKRVEASPVGDEA</sequence>
<evidence type="ECO:0000313" key="6">
    <source>
        <dbReference type="Proteomes" id="UP001055303"/>
    </source>
</evidence>
<dbReference type="RefSeq" id="WP_144768047.1">
    <property type="nucleotide sequence ID" value="NZ_BPQI01000182.1"/>
</dbReference>
<gene>
    <name evidence="3" type="ORF">IFDJLNFL_4947</name>
    <name evidence="4" type="ORF">MTDSW087_05183</name>
</gene>
<dbReference type="Proteomes" id="UP001055303">
    <property type="component" value="Unassembled WGS sequence"/>
</dbReference>
<dbReference type="Pfam" id="PF12850">
    <property type="entry name" value="Metallophos_2"/>
    <property type="match status" value="1"/>
</dbReference>
<dbReference type="InterPro" id="IPR024654">
    <property type="entry name" value="Calcineurin-like_PHP_lpxH"/>
</dbReference>
<reference evidence="3" key="3">
    <citation type="submission" date="2021-08" db="EMBL/GenBank/DDBJ databases">
        <authorList>
            <person name="Tani A."/>
            <person name="Ola A."/>
            <person name="Ogura Y."/>
            <person name="Katsura K."/>
            <person name="Hayashi T."/>
        </authorList>
    </citation>
    <scope>NUCLEOTIDE SEQUENCE</scope>
    <source>
        <strain evidence="3">DSM 22415</strain>
    </source>
</reference>
<comment type="similarity">
    <text evidence="1">Belongs to the metallophosphoesterase superfamily. YfcE family.</text>
</comment>
<protein>
    <recommendedName>
        <fullName evidence="2">Calcineurin-like phosphoesterase domain-containing protein</fullName>
    </recommendedName>
</protein>
<evidence type="ECO:0000313" key="3">
    <source>
        <dbReference type="EMBL" id="GJD59021.1"/>
    </source>
</evidence>
<evidence type="ECO:0000313" key="5">
    <source>
        <dbReference type="Proteomes" id="UP000401717"/>
    </source>
</evidence>
<evidence type="ECO:0000313" key="4">
    <source>
        <dbReference type="EMBL" id="VUF15443.1"/>
    </source>
</evidence>
<evidence type="ECO:0000256" key="1">
    <source>
        <dbReference type="ARBA" id="ARBA00008950"/>
    </source>
</evidence>
<dbReference type="Gene3D" id="3.60.21.10">
    <property type="match status" value="1"/>
</dbReference>
<dbReference type="AlphaFoldDB" id="A0A564G4K7"/>
<proteinExistence type="inferred from homology"/>
<feature type="domain" description="Calcineurin-like phosphoesterase" evidence="2">
    <location>
        <begin position="8"/>
        <end position="137"/>
    </location>
</feature>
<accession>A0A564G4K7</accession>
<dbReference type="EMBL" id="CABFVH010000055">
    <property type="protein sequence ID" value="VUF15443.1"/>
    <property type="molecule type" value="Genomic_DNA"/>
</dbReference>
<reference evidence="4 5" key="1">
    <citation type="submission" date="2019-06" db="EMBL/GenBank/DDBJ databases">
        <authorList>
            <person name="Rodrigo-Torres L."/>
            <person name="Arahal R. D."/>
            <person name="Lucena T."/>
        </authorList>
    </citation>
    <scope>NUCLEOTIDE SEQUENCE [LARGE SCALE GENOMIC DNA]</scope>
    <source>
        <strain evidence="4 5">SW08-7</strain>
    </source>
</reference>
<dbReference type="OrthoDB" id="5380073at2"/>